<feature type="transmembrane region" description="Helical" evidence="5">
    <location>
        <begin position="50"/>
        <end position="70"/>
    </location>
</feature>
<evidence type="ECO:0000256" key="1">
    <source>
        <dbReference type="ARBA" id="ARBA00004141"/>
    </source>
</evidence>
<dbReference type="AlphaFoldDB" id="A0A6G8ANX6"/>
<dbReference type="GO" id="GO:0016020">
    <property type="term" value="C:membrane"/>
    <property type="evidence" value="ECO:0007669"/>
    <property type="project" value="UniProtKB-SubCell"/>
</dbReference>
<proteinExistence type="predicted"/>
<name>A0A6G8ANX6_9ENTE</name>
<feature type="transmembrane region" description="Helical" evidence="5">
    <location>
        <begin position="117"/>
        <end position="139"/>
    </location>
</feature>
<dbReference type="KEGG" id="vah:G7081_06745"/>
<dbReference type="SUPFAM" id="SSF158442">
    <property type="entry name" value="DsbB-like"/>
    <property type="match status" value="1"/>
</dbReference>
<keyword evidence="7" id="KW-1185">Reference proteome</keyword>
<evidence type="ECO:0000313" key="7">
    <source>
        <dbReference type="Proteomes" id="UP000500890"/>
    </source>
</evidence>
<dbReference type="GO" id="GO:0006457">
    <property type="term" value="P:protein folding"/>
    <property type="evidence" value="ECO:0007669"/>
    <property type="project" value="InterPro"/>
</dbReference>
<dbReference type="Pfam" id="PF02600">
    <property type="entry name" value="DsbB"/>
    <property type="match status" value="1"/>
</dbReference>
<dbReference type="InterPro" id="IPR003752">
    <property type="entry name" value="DiS_bond_form_DsbB/BdbC"/>
</dbReference>
<accession>A0A6G8ANX6</accession>
<dbReference type="GO" id="GO:0015035">
    <property type="term" value="F:protein-disulfide reductase activity"/>
    <property type="evidence" value="ECO:0007669"/>
    <property type="project" value="InterPro"/>
</dbReference>
<keyword evidence="3 5" id="KW-1133">Transmembrane helix</keyword>
<comment type="subcellular location">
    <subcellularLocation>
        <location evidence="1">Membrane</location>
        <topology evidence="1">Multi-pass membrane protein</topology>
    </subcellularLocation>
</comment>
<feature type="transmembrane region" description="Helical" evidence="5">
    <location>
        <begin position="151"/>
        <end position="176"/>
    </location>
</feature>
<evidence type="ECO:0000313" key="6">
    <source>
        <dbReference type="EMBL" id="QIL46784.1"/>
    </source>
</evidence>
<feature type="transmembrane region" description="Helical" evidence="5">
    <location>
        <begin position="12"/>
        <end position="38"/>
    </location>
</feature>
<gene>
    <name evidence="6" type="ORF">G7081_06745</name>
</gene>
<keyword evidence="2 5" id="KW-0812">Transmembrane</keyword>
<organism evidence="6 7">
    <name type="scientific">Vagococcus coleopterorum</name>
    <dbReference type="NCBI Taxonomy" id="2714946"/>
    <lineage>
        <taxon>Bacteria</taxon>
        <taxon>Bacillati</taxon>
        <taxon>Bacillota</taxon>
        <taxon>Bacilli</taxon>
        <taxon>Lactobacillales</taxon>
        <taxon>Enterococcaceae</taxon>
        <taxon>Vagococcus</taxon>
    </lineage>
</organism>
<evidence type="ECO:0000256" key="2">
    <source>
        <dbReference type="ARBA" id="ARBA00022692"/>
    </source>
</evidence>
<dbReference type="InterPro" id="IPR023380">
    <property type="entry name" value="DsbB-like_sf"/>
</dbReference>
<evidence type="ECO:0000256" key="5">
    <source>
        <dbReference type="SAM" id="Phobius"/>
    </source>
</evidence>
<protein>
    <submittedName>
        <fullName evidence="6">Disulfide bond formation protein B</fullName>
    </submittedName>
</protein>
<dbReference type="Gene3D" id="1.20.1550.10">
    <property type="entry name" value="DsbB-like"/>
    <property type="match status" value="1"/>
</dbReference>
<sequence length="198" mass="21896">MSKFIKENIKFLGFWMAVAMVAAYILVLGGSMGAQYIIGEMPCPLCVLQRYSMMLAVIGPIMIIISSLNGTITTTKFAAGYGLSIIASLGGMLYAGRQVALHLHDDGFGGAFLGLHFYTWSFITFVIVILFAGINLVFADKLTPPNDSVTPFVWIAKAVIYVFFAMVVINFISMIFQQGFNFLLPDDPTHYQLFDLFK</sequence>
<evidence type="ECO:0000256" key="4">
    <source>
        <dbReference type="ARBA" id="ARBA00023136"/>
    </source>
</evidence>
<dbReference type="Proteomes" id="UP000500890">
    <property type="component" value="Chromosome"/>
</dbReference>
<keyword evidence="4 5" id="KW-0472">Membrane</keyword>
<dbReference type="EMBL" id="CP049886">
    <property type="protein sequence ID" value="QIL46784.1"/>
    <property type="molecule type" value="Genomic_DNA"/>
</dbReference>
<reference evidence="6 7" key="1">
    <citation type="submission" date="2020-03" db="EMBL/GenBank/DDBJ databases">
        <title>Vagococcus sp. nov., isolated from beetles.</title>
        <authorList>
            <person name="Hyun D.-W."/>
            <person name="Bae J.-W."/>
        </authorList>
    </citation>
    <scope>NUCLEOTIDE SEQUENCE [LARGE SCALE GENOMIC DNA]</scope>
    <source>
        <strain evidence="6 7">HDW17A</strain>
    </source>
</reference>
<evidence type="ECO:0000256" key="3">
    <source>
        <dbReference type="ARBA" id="ARBA00022989"/>
    </source>
</evidence>
<feature type="transmembrane region" description="Helical" evidence="5">
    <location>
        <begin position="77"/>
        <end position="97"/>
    </location>
</feature>
<dbReference type="RefSeq" id="WP_166008172.1">
    <property type="nucleotide sequence ID" value="NZ_CP049886.1"/>
</dbReference>